<evidence type="ECO:0000313" key="3">
    <source>
        <dbReference type="Proteomes" id="UP000029538"/>
    </source>
</evidence>
<dbReference type="Pfam" id="PF03929">
    <property type="entry name" value="PepSY_TM"/>
    <property type="match status" value="1"/>
</dbReference>
<gene>
    <name evidence="2" type="ORF">HMPREF0654_02895</name>
</gene>
<dbReference type="RefSeq" id="WP_036882492.1">
    <property type="nucleotide sequence ID" value="NZ_JRNR01000019.1"/>
</dbReference>
<dbReference type="InterPro" id="IPR005625">
    <property type="entry name" value="PepSY-ass_TM"/>
</dbReference>
<accession>A0A096ATB4</accession>
<protein>
    <submittedName>
        <fullName evidence="2">Peptidase</fullName>
    </submittedName>
</protein>
<keyword evidence="1" id="KW-0812">Transmembrane</keyword>
<comment type="caution">
    <text evidence="2">The sequence shown here is derived from an EMBL/GenBank/DDBJ whole genome shotgun (WGS) entry which is preliminary data.</text>
</comment>
<dbReference type="AlphaFoldDB" id="A0A096ATB4"/>
<evidence type="ECO:0000313" key="2">
    <source>
        <dbReference type="EMBL" id="KGF49986.1"/>
    </source>
</evidence>
<organism evidence="2 3">
    <name type="scientific">Prevotella disiens DNF00882</name>
    <dbReference type="NCBI Taxonomy" id="1401075"/>
    <lineage>
        <taxon>Bacteria</taxon>
        <taxon>Pseudomonadati</taxon>
        <taxon>Bacteroidota</taxon>
        <taxon>Bacteroidia</taxon>
        <taxon>Bacteroidales</taxon>
        <taxon>Prevotellaceae</taxon>
        <taxon>Prevotella</taxon>
    </lineage>
</organism>
<evidence type="ECO:0000256" key="1">
    <source>
        <dbReference type="SAM" id="Phobius"/>
    </source>
</evidence>
<feature type="transmembrane region" description="Helical" evidence="1">
    <location>
        <begin position="254"/>
        <end position="272"/>
    </location>
</feature>
<reference evidence="2 3" key="1">
    <citation type="submission" date="2014-07" db="EMBL/GenBank/DDBJ databases">
        <authorList>
            <person name="McCorrison J."/>
            <person name="Sanka R."/>
            <person name="Torralba M."/>
            <person name="Gillis M."/>
            <person name="Haft D.H."/>
            <person name="Methe B."/>
            <person name="Sutton G."/>
            <person name="Nelson K.E."/>
        </authorList>
    </citation>
    <scope>NUCLEOTIDE SEQUENCE [LARGE SCALE GENOMIC DNA]</scope>
    <source>
        <strain evidence="2 3">DNF00882</strain>
    </source>
</reference>
<dbReference type="EMBL" id="JRNR01000019">
    <property type="protein sequence ID" value="KGF49986.1"/>
    <property type="molecule type" value="Genomic_DNA"/>
</dbReference>
<sequence>MKKASWHKHHKWFGIVLSFFLIMFCLSGIVLNHPILFDSVNISRTHLPQTYRYEAWNNGLLRGTIAWNNKILIYGNNGIWLTDSTKKSIKNFNQGLPQGVDHRNIRAMCLTPSGKLFAVGQYGLYLLGANNVWHEINLNKSEGERLVDVTQKDGKLVVASRSNLFLATKPYHKFEKITLQPANNDDHKVSLFRTIWLLHSGELFGFVGKIVVDCIAIVLLLLTFTGFFYWFAPHLGKKYMRLAQHIFIPLHNKIGIWSIGFTLFLCLTGWFLRPPGLIAIASGRIAALPFTTMDNPNPWNDNLRGIRYDNEKGDWLLSTANGFYTMKSLSDQPIAEIHQPNVSVMGINVMEQRTNGEWLIGSFSGLYVWKRANGNIKDYFTNRKPAPIKGIPISEHAISGYAKDFETNNGAVDYYKGTNAIAMPNGMKALPMSLRNVCVEVHTGRIYTFLGMGTIFYISIMGLALAWCLWSGWKVRRRKRKSRKDKLHSLC</sequence>
<keyword evidence="1" id="KW-0472">Membrane</keyword>
<keyword evidence="1" id="KW-1133">Transmembrane helix</keyword>
<feature type="transmembrane region" description="Helical" evidence="1">
    <location>
        <begin position="446"/>
        <end position="473"/>
    </location>
</feature>
<feature type="transmembrane region" description="Helical" evidence="1">
    <location>
        <begin position="12"/>
        <end position="31"/>
    </location>
</feature>
<dbReference type="Proteomes" id="UP000029538">
    <property type="component" value="Unassembled WGS sequence"/>
</dbReference>
<dbReference type="SUPFAM" id="SSF101898">
    <property type="entry name" value="NHL repeat"/>
    <property type="match status" value="1"/>
</dbReference>
<feature type="transmembrane region" description="Helical" evidence="1">
    <location>
        <begin position="210"/>
        <end position="233"/>
    </location>
</feature>
<name>A0A096ATB4_9BACT</name>
<proteinExistence type="predicted"/>